<protein>
    <submittedName>
        <fullName evidence="2">Uncharacterized protein</fullName>
    </submittedName>
</protein>
<reference evidence="2" key="1">
    <citation type="submission" date="2013-07" db="EMBL/GenBank/DDBJ databases">
        <title>The genome of Eucalyptus grandis.</title>
        <authorList>
            <person name="Schmutz J."/>
            <person name="Hayes R."/>
            <person name="Myburg A."/>
            <person name="Tuskan G."/>
            <person name="Grattapaglia D."/>
            <person name="Rokhsar D.S."/>
        </authorList>
    </citation>
    <scope>NUCLEOTIDE SEQUENCE</scope>
    <source>
        <tissue evidence="2">Leaf extractions</tissue>
    </source>
</reference>
<accession>A0A059C9Z9</accession>
<feature type="compositionally biased region" description="Polar residues" evidence="1">
    <location>
        <begin position="1"/>
        <end position="13"/>
    </location>
</feature>
<sequence>MSSGKVENCTATPVGSPGQVHYDSTSASQVTDDELGTKRVTEKSVHWGNQATSKTIICYTLGRQVLKLTSRISCQLEGMICQIMKPSKRQVTLFLPLEQNDRMSLNRPKC</sequence>
<dbReference type="AlphaFoldDB" id="A0A059C9Z9"/>
<dbReference type="EMBL" id="KK198757">
    <property type="protein sequence ID" value="KCW74976.1"/>
    <property type="molecule type" value="Genomic_DNA"/>
</dbReference>
<evidence type="ECO:0000256" key="1">
    <source>
        <dbReference type="SAM" id="MobiDB-lite"/>
    </source>
</evidence>
<dbReference type="Gramene" id="KCW74976">
    <property type="protein sequence ID" value="KCW74976"/>
    <property type="gene ID" value="EUGRSUZ_E03720"/>
</dbReference>
<dbReference type="InParanoid" id="A0A059C9Z9"/>
<gene>
    <name evidence="2" type="ORF">EUGRSUZ_E03720</name>
</gene>
<evidence type="ECO:0000313" key="2">
    <source>
        <dbReference type="EMBL" id="KCW74976.1"/>
    </source>
</evidence>
<proteinExistence type="predicted"/>
<organism evidence="2">
    <name type="scientific">Eucalyptus grandis</name>
    <name type="common">Flooded gum</name>
    <dbReference type="NCBI Taxonomy" id="71139"/>
    <lineage>
        <taxon>Eukaryota</taxon>
        <taxon>Viridiplantae</taxon>
        <taxon>Streptophyta</taxon>
        <taxon>Embryophyta</taxon>
        <taxon>Tracheophyta</taxon>
        <taxon>Spermatophyta</taxon>
        <taxon>Magnoliopsida</taxon>
        <taxon>eudicotyledons</taxon>
        <taxon>Gunneridae</taxon>
        <taxon>Pentapetalae</taxon>
        <taxon>rosids</taxon>
        <taxon>malvids</taxon>
        <taxon>Myrtales</taxon>
        <taxon>Myrtaceae</taxon>
        <taxon>Myrtoideae</taxon>
        <taxon>Eucalypteae</taxon>
        <taxon>Eucalyptus</taxon>
    </lineage>
</organism>
<name>A0A059C9Z9_EUCGR</name>
<feature type="region of interest" description="Disordered" evidence="1">
    <location>
        <begin position="1"/>
        <end position="35"/>
    </location>
</feature>